<name>A0A160VIM6_9ZZZZ</name>
<evidence type="ECO:0000256" key="7">
    <source>
        <dbReference type="ARBA" id="ARBA00024910"/>
    </source>
</evidence>
<dbReference type="SUPFAM" id="SSF102829">
    <property type="entry name" value="Cell division protein ZapA-like"/>
    <property type="match status" value="1"/>
</dbReference>
<evidence type="ECO:0000256" key="4">
    <source>
        <dbReference type="ARBA" id="ARBA00022618"/>
    </source>
</evidence>
<dbReference type="Gene3D" id="6.10.250.790">
    <property type="match status" value="1"/>
</dbReference>
<keyword evidence="3" id="KW-0963">Cytoplasm</keyword>
<evidence type="ECO:0000256" key="8">
    <source>
        <dbReference type="ARBA" id="ARBA00026068"/>
    </source>
</evidence>
<sequence>MDDNESFVRVTIFGQDYTVKAPADSTYIKDIAKYVDEKMREVQQGLADPQSTTRIAMLAAMNIADEYFSSRNEKDKFTSEIEGKVHSIIEGIDEELN</sequence>
<dbReference type="InterPro" id="IPR007838">
    <property type="entry name" value="Cell_div_ZapA-like"/>
</dbReference>
<comment type="subcellular location">
    <subcellularLocation>
        <location evidence="1">Cytoplasm</location>
    </subcellularLocation>
</comment>
<dbReference type="Pfam" id="PF05164">
    <property type="entry name" value="ZapA"/>
    <property type="match status" value="1"/>
</dbReference>
<dbReference type="GO" id="GO:0005829">
    <property type="term" value="C:cytosol"/>
    <property type="evidence" value="ECO:0007669"/>
    <property type="project" value="TreeGrafter"/>
</dbReference>
<dbReference type="GO" id="GO:0032153">
    <property type="term" value="C:cell division site"/>
    <property type="evidence" value="ECO:0007669"/>
    <property type="project" value="TreeGrafter"/>
</dbReference>
<evidence type="ECO:0000256" key="9">
    <source>
        <dbReference type="ARBA" id="ARBA00033158"/>
    </source>
</evidence>
<organism evidence="10">
    <name type="scientific">hydrothermal vent metagenome</name>
    <dbReference type="NCBI Taxonomy" id="652676"/>
    <lineage>
        <taxon>unclassified sequences</taxon>
        <taxon>metagenomes</taxon>
        <taxon>ecological metagenomes</taxon>
    </lineage>
</organism>
<dbReference type="GO" id="GO:0030428">
    <property type="term" value="C:cell septum"/>
    <property type="evidence" value="ECO:0007669"/>
    <property type="project" value="TreeGrafter"/>
</dbReference>
<accession>A0A160VIM6</accession>
<protein>
    <recommendedName>
        <fullName evidence="2">Cell division protein ZapA</fullName>
    </recommendedName>
    <alternativeName>
        <fullName evidence="9">Z ring-associated protein ZapA</fullName>
    </alternativeName>
</protein>
<dbReference type="GO" id="GO:0000921">
    <property type="term" value="P:septin ring assembly"/>
    <property type="evidence" value="ECO:0007669"/>
    <property type="project" value="TreeGrafter"/>
</dbReference>
<dbReference type="PANTHER" id="PTHR34981">
    <property type="entry name" value="CELL DIVISION PROTEIN ZAPA"/>
    <property type="match status" value="1"/>
</dbReference>
<gene>
    <name evidence="10" type="ORF">MGWOODY_Mmi848</name>
</gene>
<keyword evidence="6" id="KW-0131">Cell cycle</keyword>
<keyword evidence="4" id="KW-0132">Cell division</keyword>
<evidence type="ECO:0000313" key="10">
    <source>
        <dbReference type="EMBL" id="CUV10798.1"/>
    </source>
</evidence>
<dbReference type="PANTHER" id="PTHR34981:SF1">
    <property type="entry name" value="CELL DIVISION PROTEIN ZAPA"/>
    <property type="match status" value="1"/>
</dbReference>
<evidence type="ECO:0000256" key="5">
    <source>
        <dbReference type="ARBA" id="ARBA00023210"/>
    </source>
</evidence>
<proteinExistence type="predicted"/>
<reference evidence="10" key="1">
    <citation type="submission" date="2015-10" db="EMBL/GenBank/DDBJ databases">
        <authorList>
            <person name="Gilbert D.G."/>
        </authorList>
    </citation>
    <scope>NUCLEOTIDE SEQUENCE</scope>
</reference>
<dbReference type="InterPro" id="IPR036192">
    <property type="entry name" value="Cell_div_ZapA-like_sf"/>
</dbReference>
<evidence type="ECO:0000256" key="6">
    <source>
        <dbReference type="ARBA" id="ARBA00023306"/>
    </source>
</evidence>
<dbReference type="AlphaFoldDB" id="A0A160VIM6"/>
<comment type="subunit">
    <text evidence="8">Homodimer. Interacts with FtsZ.</text>
</comment>
<evidence type="ECO:0000256" key="2">
    <source>
        <dbReference type="ARBA" id="ARBA00015195"/>
    </source>
</evidence>
<dbReference type="EMBL" id="FAXC01000501">
    <property type="protein sequence ID" value="CUV10798.1"/>
    <property type="molecule type" value="Genomic_DNA"/>
</dbReference>
<dbReference type="GO" id="GO:0043093">
    <property type="term" value="P:FtsZ-dependent cytokinesis"/>
    <property type="evidence" value="ECO:0007669"/>
    <property type="project" value="TreeGrafter"/>
</dbReference>
<dbReference type="InterPro" id="IPR053712">
    <property type="entry name" value="Bac_CellDiv_Activator"/>
</dbReference>
<keyword evidence="5" id="KW-0717">Septation</keyword>
<evidence type="ECO:0000256" key="3">
    <source>
        <dbReference type="ARBA" id="ARBA00022490"/>
    </source>
</evidence>
<comment type="function">
    <text evidence="7">Activator of cell division through the inhibition of FtsZ GTPase activity, therefore promoting FtsZ assembly into bundles of protofilaments necessary for the formation of the division Z ring. It is recruited early at mid-cell but it is not essential for cell division.</text>
</comment>
<evidence type="ECO:0000256" key="1">
    <source>
        <dbReference type="ARBA" id="ARBA00004496"/>
    </source>
</evidence>
<dbReference type="GO" id="GO:0000917">
    <property type="term" value="P:division septum assembly"/>
    <property type="evidence" value="ECO:0007669"/>
    <property type="project" value="UniProtKB-KW"/>
</dbReference>